<proteinExistence type="predicted"/>
<dbReference type="PANTHER" id="PTHR34698">
    <property type="entry name" value="5-OXOPROLINASE SUBUNIT B"/>
    <property type="match status" value="1"/>
</dbReference>
<sequence length="226" mass="24092">MTLVPLGDAAVLATLPDEAAAVRFAAAVRAAAPDWLHDVVPAYATVGVFFDADVIGTPAVTVWLADRERAAPVSCLLSPVSRSHTIPVCYEMAPDLPRVCEHTGLRADDVIRLHAGGAYTVYAVGFVPGFPYLGYLPPELCGVPRLASPRLRVEAGSVGLTGRQTGLYPLPRPGGWNLIGRTPLVVVDVADGFFPLRVGDAVRFERIDEKRFGELGGERLPGERPA</sequence>
<dbReference type="Gene3D" id="3.30.1360.40">
    <property type="match status" value="1"/>
</dbReference>
<evidence type="ECO:0000256" key="1">
    <source>
        <dbReference type="ARBA" id="ARBA00022741"/>
    </source>
</evidence>
<dbReference type="InterPro" id="IPR010016">
    <property type="entry name" value="PxpB"/>
</dbReference>
<dbReference type="PANTHER" id="PTHR34698:SF2">
    <property type="entry name" value="5-OXOPROLINASE SUBUNIT B"/>
    <property type="match status" value="1"/>
</dbReference>
<keyword evidence="6" id="KW-1185">Reference proteome</keyword>
<evidence type="ECO:0000313" key="6">
    <source>
        <dbReference type="Proteomes" id="UP000319576"/>
    </source>
</evidence>
<dbReference type="SUPFAM" id="SSF50891">
    <property type="entry name" value="Cyclophilin-like"/>
    <property type="match status" value="1"/>
</dbReference>
<reference evidence="5 6" key="1">
    <citation type="submission" date="2019-02" db="EMBL/GenBank/DDBJ databases">
        <title>Deep-cultivation of Planctomycetes and their phenomic and genomic characterization uncovers novel biology.</title>
        <authorList>
            <person name="Wiegand S."/>
            <person name="Jogler M."/>
            <person name="Boedeker C."/>
            <person name="Pinto D."/>
            <person name="Vollmers J."/>
            <person name="Rivas-Marin E."/>
            <person name="Kohn T."/>
            <person name="Peeters S.H."/>
            <person name="Heuer A."/>
            <person name="Rast P."/>
            <person name="Oberbeckmann S."/>
            <person name="Bunk B."/>
            <person name="Jeske O."/>
            <person name="Meyerdierks A."/>
            <person name="Storesund J.E."/>
            <person name="Kallscheuer N."/>
            <person name="Luecker S."/>
            <person name="Lage O.M."/>
            <person name="Pohl T."/>
            <person name="Merkel B.J."/>
            <person name="Hornburger P."/>
            <person name="Mueller R.-W."/>
            <person name="Bruemmer F."/>
            <person name="Labrenz M."/>
            <person name="Spormann A.M."/>
            <person name="Op den Camp H."/>
            <person name="Overmann J."/>
            <person name="Amann R."/>
            <person name="Jetten M.S.M."/>
            <person name="Mascher T."/>
            <person name="Medema M.H."/>
            <person name="Devos D.P."/>
            <person name="Kaster A.-K."/>
            <person name="Ovreas L."/>
            <person name="Rohde M."/>
            <person name="Galperin M.Y."/>
            <person name="Jogler C."/>
        </authorList>
    </citation>
    <scope>NUCLEOTIDE SEQUENCE [LARGE SCALE GENOMIC DNA]</scope>
    <source>
        <strain evidence="5 6">ETA_A1</strain>
    </source>
</reference>
<accession>A0A517XNI0</accession>
<dbReference type="EMBL" id="CP036273">
    <property type="protein sequence ID" value="QDU19065.1"/>
    <property type="molecule type" value="Genomic_DNA"/>
</dbReference>
<dbReference type="GO" id="GO:0016787">
    <property type="term" value="F:hydrolase activity"/>
    <property type="evidence" value="ECO:0007669"/>
    <property type="project" value="UniProtKB-KW"/>
</dbReference>
<dbReference type="Gene3D" id="2.40.100.10">
    <property type="entry name" value="Cyclophilin-like"/>
    <property type="match status" value="1"/>
</dbReference>
<dbReference type="KEGG" id="uli:ETAA1_09680"/>
<evidence type="ECO:0000259" key="4">
    <source>
        <dbReference type="SMART" id="SM00796"/>
    </source>
</evidence>
<keyword evidence="2" id="KW-0378">Hydrolase</keyword>
<organism evidence="5 6">
    <name type="scientific">Urbifossiella limnaea</name>
    <dbReference type="NCBI Taxonomy" id="2528023"/>
    <lineage>
        <taxon>Bacteria</taxon>
        <taxon>Pseudomonadati</taxon>
        <taxon>Planctomycetota</taxon>
        <taxon>Planctomycetia</taxon>
        <taxon>Gemmatales</taxon>
        <taxon>Gemmataceae</taxon>
        <taxon>Urbifossiella</taxon>
    </lineage>
</organism>
<evidence type="ECO:0000256" key="3">
    <source>
        <dbReference type="ARBA" id="ARBA00022840"/>
    </source>
</evidence>
<feature type="domain" description="Carboxyltransferase" evidence="4">
    <location>
        <begin position="1"/>
        <end position="196"/>
    </location>
</feature>
<dbReference type="InterPro" id="IPR029000">
    <property type="entry name" value="Cyclophilin-like_dom_sf"/>
</dbReference>
<evidence type="ECO:0000256" key="2">
    <source>
        <dbReference type="ARBA" id="ARBA00022801"/>
    </source>
</evidence>
<keyword evidence="3" id="KW-0067">ATP-binding</keyword>
<dbReference type="OrthoDB" id="9778567at2"/>
<dbReference type="InterPro" id="IPR003833">
    <property type="entry name" value="CT_C_D"/>
</dbReference>
<dbReference type="Pfam" id="PF02682">
    <property type="entry name" value="CT_C_D"/>
    <property type="match status" value="1"/>
</dbReference>
<dbReference type="GO" id="GO:0005524">
    <property type="term" value="F:ATP binding"/>
    <property type="evidence" value="ECO:0007669"/>
    <property type="project" value="UniProtKB-KW"/>
</dbReference>
<evidence type="ECO:0000313" key="5">
    <source>
        <dbReference type="EMBL" id="QDU19065.1"/>
    </source>
</evidence>
<dbReference type="SUPFAM" id="SSF160467">
    <property type="entry name" value="PH0987 N-terminal domain-like"/>
    <property type="match status" value="1"/>
</dbReference>
<gene>
    <name evidence="5" type="primary">kipI</name>
    <name evidence="5" type="ORF">ETAA1_09680</name>
</gene>
<protein>
    <submittedName>
        <fullName evidence="5">Kinase A inhibitor</fullName>
    </submittedName>
</protein>
<keyword evidence="1" id="KW-0547">Nucleotide-binding</keyword>
<dbReference type="SMART" id="SM00796">
    <property type="entry name" value="AHS1"/>
    <property type="match status" value="1"/>
</dbReference>
<dbReference type="AlphaFoldDB" id="A0A517XNI0"/>
<dbReference type="RefSeq" id="WP_145234778.1">
    <property type="nucleotide sequence ID" value="NZ_CP036273.1"/>
</dbReference>
<name>A0A517XNI0_9BACT</name>
<dbReference type="Proteomes" id="UP000319576">
    <property type="component" value="Chromosome"/>
</dbReference>